<protein>
    <submittedName>
        <fullName evidence="1">TRAP-type C4-dicarboxylate transport system</fullName>
    </submittedName>
</protein>
<dbReference type="AlphaFoldDB" id="A0A5A7PU83"/>
<comment type="caution">
    <text evidence="1">The sequence shown here is derived from an EMBL/GenBank/DDBJ whole genome shotgun (WGS) entry which is preliminary data.</text>
</comment>
<name>A0A5A7PU83_STRAF</name>
<gene>
    <name evidence="1" type="ORF">STAS_12736</name>
</gene>
<organism evidence="1 2">
    <name type="scientific">Striga asiatica</name>
    <name type="common">Asiatic witchweed</name>
    <name type="synonym">Buchnera asiatica</name>
    <dbReference type="NCBI Taxonomy" id="4170"/>
    <lineage>
        <taxon>Eukaryota</taxon>
        <taxon>Viridiplantae</taxon>
        <taxon>Streptophyta</taxon>
        <taxon>Embryophyta</taxon>
        <taxon>Tracheophyta</taxon>
        <taxon>Spermatophyta</taxon>
        <taxon>Magnoliopsida</taxon>
        <taxon>eudicotyledons</taxon>
        <taxon>Gunneridae</taxon>
        <taxon>Pentapetalae</taxon>
        <taxon>asterids</taxon>
        <taxon>lamiids</taxon>
        <taxon>Lamiales</taxon>
        <taxon>Orobanchaceae</taxon>
        <taxon>Buchnereae</taxon>
        <taxon>Striga</taxon>
    </lineage>
</organism>
<reference evidence="2" key="1">
    <citation type="journal article" date="2019" name="Curr. Biol.">
        <title>Genome Sequence of Striga asiatica Provides Insight into the Evolution of Plant Parasitism.</title>
        <authorList>
            <person name="Yoshida S."/>
            <person name="Kim S."/>
            <person name="Wafula E.K."/>
            <person name="Tanskanen J."/>
            <person name="Kim Y.M."/>
            <person name="Honaas L."/>
            <person name="Yang Z."/>
            <person name="Spallek T."/>
            <person name="Conn C.E."/>
            <person name="Ichihashi Y."/>
            <person name="Cheong K."/>
            <person name="Cui S."/>
            <person name="Der J.P."/>
            <person name="Gundlach H."/>
            <person name="Jiao Y."/>
            <person name="Hori C."/>
            <person name="Ishida J.K."/>
            <person name="Kasahara H."/>
            <person name="Kiba T."/>
            <person name="Kim M.S."/>
            <person name="Koo N."/>
            <person name="Laohavisit A."/>
            <person name="Lee Y.H."/>
            <person name="Lumba S."/>
            <person name="McCourt P."/>
            <person name="Mortimer J.C."/>
            <person name="Mutuku J.M."/>
            <person name="Nomura T."/>
            <person name="Sasaki-Sekimoto Y."/>
            <person name="Seto Y."/>
            <person name="Wang Y."/>
            <person name="Wakatake T."/>
            <person name="Sakakibara H."/>
            <person name="Demura T."/>
            <person name="Yamaguchi S."/>
            <person name="Yoneyama K."/>
            <person name="Manabe R.I."/>
            <person name="Nelson D.C."/>
            <person name="Schulman A.H."/>
            <person name="Timko M.P."/>
            <person name="dePamphilis C.W."/>
            <person name="Choi D."/>
            <person name="Shirasu K."/>
        </authorList>
    </citation>
    <scope>NUCLEOTIDE SEQUENCE [LARGE SCALE GENOMIC DNA]</scope>
    <source>
        <strain evidence="2">cv. UVA1</strain>
    </source>
</reference>
<dbReference type="EMBL" id="BKCP01005172">
    <property type="protein sequence ID" value="GER36400.1"/>
    <property type="molecule type" value="Genomic_DNA"/>
</dbReference>
<evidence type="ECO:0000313" key="1">
    <source>
        <dbReference type="EMBL" id="GER36400.1"/>
    </source>
</evidence>
<proteinExistence type="predicted"/>
<sequence>MESAARQNVTTYEVSCFWARHCMSQSSHCSCYKKTRSEARGSLAGQLGQYSSCSPSPQTRLQAAIHPESVYGEHSPGMLAAEHEVSPEYAFSSWPLHLVPATSLQTNCLWTRHSNASASLSFFFLESPTN</sequence>
<accession>A0A5A7PU83</accession>
<dbReference type="Proteomes" id="UP000325081">
    <property type="component" value="Unassembled WGS sequence"/>
</dbReference>
<keyword evidence="2" id="KW-1185">Reference proteome</keyword>
<evidence type="ECO:0000313" key="2">
    <source>
        <dbReference type="Proteomes" id="UP000325081"/>
    </source>
</evidence>